<accession>A0ACC0PMK5</accession>
<sequence>MFPIYFCLLDQLRIFLFLKNKIPQTVRQEDTKISEEFFSFISLKLYNNFLLRPRTIKIVYFVLQLLDCSLLTFPTENSKTHDSCPLIKELHRLSQSTAPGHAATRPTPSFVTTTTTSPSRATSASPAAATRPTAAPSATSRRQRHPEERQMLQHHHLIAAFNHGSLPGLHSFFFCSHHPRRSWDERF</sequence>
<organism evidence="1 2">
    <name type="scientific">Rhododendron molle</name>
    <name type="common">Chinese azalea</name>
    <name type="synonym">Azalea mollis</name>
    <dbReference type="NCBI Taxonomy" id="49168"/>
    <lineage>
        <taxon>Eukaryota</taxon>
        <taxon>Viridiplantae</taxon>
        <taxon>Streptophyta</taxon>
        <taxon>Embryophyta</taxon>
        <taxon>Tracheophyta</taxon>
        <taxon>Spermatophyta</taxon>
        <taxon>Magnoliopsida</taxon>
        <taxon>eudicotyledons</taxon>
        <taxon>Gunneridae</taxon>
        <taxon>Pentapetalae</taxon>
        <taxon>asterids</taxon>
        <taxon>Ericales</taxon>
        <taxon>Ericaceae</taxon>
        <taxon>Ericoideae</taxon>
        <taxon>Rhodoreae</taxon>
        <taxon>Rhododendron</taxon>
    </lineage>
</organism>
<comment type="caution">
    <text evidence="1">The sequence shown here is derived from an EMBL/GenBank/DDBJ whole genome shotgun (WGS) entry which is preliminary data.</text>
</comment>
<gene>
    <name evidence="1" type="ORF">RHMOL_Rhmol02G0083400</name>
</gene>
<proteinExistence type="predicted"/>
<evidence type="ECO:0000313" key="2">
    <source>
        <dbReference type="Proteomes" id="UP001062846"/>
    </source>
</evidence>
<evidence type="ECO:0000313" key="1">
    <source>
        <dbReference type="EMBL" id="KAI8566958.1"/>
    </source>
</evidence>
<reference evidence="1" key="1">
    <citation type="submission" date="2022-02" db="EMBL/GenBank/DDBJ databases">
        <title>Plant Genome Project.</title>
        <authorList>
            <person name="Zhang R.-G."/>
        </authorList>
    </citation>
    <scope>NUCLEOTIDE SEQUENCE</scope>
    <source>
        <strain evidence="1">AT1</strain>
    </source>
</reference>
<dbReference type="Proteomes" id="UP001062846">
    <property type="component" value="Chromosome 2"/>
</dbReference>
<protein>
    <submittedName>
        <fullName evidence="1">Uncharacterized protein</fullName>
    </submittedName>
</protein>
<name>A0ACC0PMK5_RHOML</name>
<keyword evidence="2" id="KW-1185">Reference proteome</keyword>
<dbReference type="EMBL" id="CM046389">
    <property type="protein sequence ID" value="KAI8566958.1"/>
    <property type="molecule type" value="Genomic_DNA"/>
</dbReference>